<proteinExistence type="predicted"/>
<dbReference type="Pfam" id="PF08011">
    <property type="entry name" value="PDDEXK_9"/>
    <property type="match status" value="1"/>
</dbReference>
<dbReference type="PANTHER" id="PTHR34825:SF1">
    <property type="entry name" value="AAA-ATPASE-LIKE DOMAIN-CONTAINING PROTEIN"/>
    <property type="match status" value="1"/>
</dbReference>
<evidence type="ECO:0000313" key="3">
    <source>
        <dbReference type="Proteomes" id="UP000263014"/>
    </source>
</evidence>
<dbReference type="EMBL" id="QSON01000005">
    <property type="protein sequence ID" value="RGJ04667.1"/>
    <property type="molecule type" value="Genomic_DNA"/>
</dbReference>
<evidence type="ECO:0000313" key="2">
    <source>
        <dbReference type="EMBL" id="RGJ04667.1"/>
    </source>
</evidence>
<gene>
    <name evidence="2" type="ORF">DXD79_12105</name>
</gene>
<organism evidence="2 3">
    <name type="scientific">Hungatella hathewayi</name>
    <dbReference type="NCBI Taxonomy" id="154046"/>
    <lineage>
        <taxon>Bacteria</taxon>
        <taxon>Bacillati</taxon>
        <taxon>Bacillota</taxon>
        <taxon>Clostridia</taxon>
        <taxon>Lachnospirales</taxon>
        <taxon>Lachnospiraceae</taxon>
        <taxon>Hungatella</taxon>
    </lineage>
</organism>
<dbReference type="PANTHER" id="PTHR34825">
    <property type="entry name" value="CONSERVED PROTEIN, WITH A WEAK D-GALACTARATE DEHYDRATASE/ALTRONATE HYDROLASE DOMAIN"/>
    <property type="match status" value="1"/>
</dbReference>
<sequence length="552" mass="63995">MGKKDQHMAGRKILPIGNDDFRKLRENDAYYVDKTRMIKDFIEMKDEVALVARPRRFGKTLNMTMLREFFDITKDSRDIFKGLAIMDTEYAEQINSRPVIYFTFKDCKGATVDELLYLVKRNLYQEYLKYEKILRNKLDKDCFETRDFYEMIDVLRDPQANHGQYSFSIQMLTQFVKDSYGISPILLIDEYDQPIMSSHEYGYHDQLGQFFSNLYGSAMKGNPALGQALLTGVQRVAKESVFSQFNNARVYTVLHKTYAPYFGLTAEETEQLLADYGLKMDESVRRKYDGYRFGDIEMYNPWSILNYADLGSLDNYWINTSSNYLVKMALKKADRRFWEKLEQLIAGKEIAVWITLETSYVERDSNYSLWGLLVNSGYLTAIRRIDQNTVVVRIPNDEVMSEFQMLIAELSGIDGLDLQQMMSCLLNKDMDLFLSLYQDTVLSCTSYMDARENAYHMLFLGMCITLRGSYKVTSNLEAGYGRSDITLQSVSPKNINVILEFKQGENIDQLKEEALKQILDNQYYTGLTGEVLCVGIAHDKKRCDIAYKTINV</sequence>
<reference evidence="2 3" key="1">
    <citation type="submission" date="2018-08" db="EMBL/GenBank/DDBJ databases">
        <title>A genome reference for cultivated species of the human gut microbiota.</title>
        <authorList>
            <person name="Zou Y."/>
            <person name="Xue W."/>
            <person name="Luo G."/>
        </authorList>
    </citation>
    <scope>NUCLEOTIDE SEQUENCE [LARGE SCALE GENOMIC DNA]</scope>
    <source>
        <strain evidence="2 3">TM09-12</strain>
    </source>
</reference>
<protein>
    <recommendedName>
        <fullName evidence="1">AAA-ATPase-like domain-containing protein</fullName>
    </recommendedName>
</protein>
<dbReference type="InterPro" id="IPR012547">
    <property type="entry name" value="PDDEXK_9"/>
</dbReference>
<dbReference type="Pfam" id="PF09820">
    <property type="entry name" value="AAA-ATPase_like"/>
    <property type="match status" value="1"/>
</dbReference>
<dbReference type="Proteomes" id="UP000263014">
    <property type="component" value="Unassembled WGS sequence"/>
</dbReference>
<comment type="caution">
    <text evidence="2">The sequence shown here is derived from an EMBL/GenBank/DDBJ whole genome shotgun (WGS) entry which is preliminary data.</text>
</comment>
<dbReference type="InterPro" id="IPR018631">
    <property type="entry name" value="AAA-ATPase-like_dom"/>
</dbReference>
<feature type="domain" description="AAA-ATPase-like" evidence="1">
    <location>
        <begin position="15"/>
        <end position="242"/>
    </location>
</feature>
<dbReference type="AlphaFoldDB" id="A0A374P7C6"/>
<accession>A0A374P7C6</accession>
<evidence type="ECO:0000259" key="1">
    <source>
        <dbReference type="Pfam" id="PF09820"/>
    </source>
</evidence>
<name>A0A374P7C6_9FIRM</name>